<dbReference type="PATRIC" id="fig|35623.3.peg.179"/>
<dbReference type="InParanoid" id="A0A061A8T8"/>
<dbReference type="RefSeq" id="WP_045748826.1">
    <property type="nucleotide sequence ID" value="NZ_FUZK01000002.1"/>
</dbReference>
<gene>
    <name evidence="1" type="ORF">Aocu_01800</name>
</gene>
<protein>
    <submittedName>
        <fullName evidence="1">Uncharacterized protein</fullName>
    </submittedName>
</protein>
<organism evidence="1 2">
    <name type="scientific">Acholeplasma oculi</name>
    <dbReference type="NCBI Taxonomy" id="35623"/>
    <lineage>
        <taxon>Bacteria</taxon>
        <taxon>Bacillati</taxon>
        <taxon>Mycoplasmatota</taxon>
        <taxon>Mollicutes</taxon>
        <taxon>Acholeplasmatales</taxon>
        <taxon>Acholeplasmataceae</taxon>
        <taxon>Acholeplasma</taxon>
    </lineage>
</organism>
<dbReference type="OrthoDB" id="3078274at2"/>
<evidence type="ECO:0000313" key="2">
    <source>
        <dbReference type="Proteomes" id="UP000032434"/>
    </source>
</evidence>
<dbReference type="Proteomes" id="UP000032434">
    <property type="component" value="Chromosome 1"/>
</dbReference>
<name>A0A061A8T8_9MOLU</name>
<keyword evidence="2" id="KW-1185">Reference proteome</keyword>
<reference evidence="2" key="1">
    <citation type="submission" date="2014-05" db="EMBL/GenBank/DDBJ databases">
        <authorList>
            <person name="Kube M."/>
        </authorList>
    </citation>
    <scope>NUCLEOTIDE SEQUENCE [LARGE SCALE GENOMIC DNA]</scope>
</reference>
<dbReference type="HOGENOM" id="CLU_2713100_0_0_14"/>
<dbReference type="KEGG" id="aoc:Aocu_01800"/>
<accession>A0A061A8T8</accession>
<sequence>MGAAWFVSYKYHQVIDKNHRNWNNEKYSELSITSRINNFDRTSEYHYFWLTKVLDMQQLDKHKNFCGLESSK</sequence>
<evidence type="ECO:0000313" key="1">
    <source>
        <dbReference type="EMBL" id="CDR30253.1"/>
    </source>
</evidence>
<proteinExistence type="predicted"/>
<dbReference type="STRING" id="35623.Aocu_01800"/>
<dbReference type="EMBL" id="LK028559">
    <property type="protein sequence ID" value="CDR30253.1"/>
    <property type="molecule type" value="Genomic_DNA"/>
</dbReference>
<dbReference type="AlphaFoldDB" id="A0A061A8T8"/>